<evidence type="ECO:0008006" key="3">
    <source>
        <dbReference type="Google" id="ProtNLM"/>
    </source>
</evidence>
<keyword evidence="2" id="KW-1185">Reference proteome</keyword>
<dbReference type="RefSeq" id="WP_052167460.1">
    <property type="nucleotide sequence ID" value="NZ_CBCSHQ010000008.1"/>
</dbReference>
<dbReference type="Gene3D" id="3.90.1010.20">
    <property type="match status" value="1"/>
</dbReference>
<dbReference type="EMBL" id="JNFA01000002">
    <property type="protein sequence ID" value="KGL44550.1"/>
    <property type="molecule type" value="Genomic_DNA"/>
</dbReference>
<comment type="caution">
    <text evidence="1">The sequence shown here is derived from an EMBL/GenBank/DDBJ whole genome shotgun (WGS) entry which is preliminary data.</text>
</comment>
<dbReference type="STRING" id="1552123.EP57_00915"/>
<accession>A0A099WK81</accession>
<name>A0A099WK81_9LIST</name>
<dbReference type="PROSITE" id="PS51257">
    <property type="entry name" value="PROKAR_LIPOPROTEIN"/>
    <property type="match status" value="1"/>
</dbReference>
<protein>
    <recommendedName>
        <fullName evidence="3">FMN-binding domain-containing protein</fullName>
    </recommendedName>
</protein>
<sequence length="323" mass="36600">MKKLILGLFAALVLVGCSNENSKAEPANEPKAKKKVVQEDGHDYQYDVVTSATTSTFGTKPDAKLTPEQKEKQMFWSVQPPIGVVKGHYYKNEGLFDGGNKGILELVTDDDGKLIHVEFNEFASENYYEPKYANASKRLSDYAFFQATNTRTDDTLVTWVNGITFLEGQMLQENRLDGNFETVKGSSNSARNGMMPLAAAMKDWVKKPFGFYYYGIAEPLGNGSTARLQVVTKDGKITQVAYDEIFADRKTDITDATLQNFYRQSKYYSLDYERETGDHFVETVDKITHQALKSQDLLRAEKQDSETYTNYMRLAEKLQTEMK</sequence>
<dbReference type="GeneID" id="58716008"/>
<evidence type="ECO:0000313" key="1">
    <source>
        <dbReference type="EMBL" id="KGL44550.1"/>
    </source>
</evidence>
<dbReference type="AlphaFoldDB" id="A0A099WK81"/>
<gene>
    <name evidence="1" type="ORF">EP57_00915</name>
</gene>
<proteinExistence type="predicted"/>
<reference evidence="1 2" key="1">
    <citation type="submission" date="2014-05" db="EMBL/GenBank/DDBJ databases">
        <title>Novel Listeriaceae from food processing environments.</title>
        <authorList>
            <person name="den Bakker H.C."/>
        </authorList>
    </citation>
    <scope>NUCLEOTIDE SEQUENCE [LARGE SCALE GENOMIC DNA]</scope>
    <source>
        <strain evidence="1 2">FSL A5-0281</strain>
    </source>
</reference>
<dbReference type="Proteomes" id="UP000029844">
    <property type="component" value="Unassembled WGS sequence"/>
</dbReference>
<evidence type="ECO:0000313" key="2">
    <source>
        <dbReference type="Proteomes" id="UP000029844"/>
    </source>
</evidence>
<organism evidence="1 2">
    <name type="scientific">Listeria booriae</name>
    <dbReference type="NCBI Taxonomy" id="1552123"/>
    <lineage>
        <taxon>Bacteria</taxon>
        <taxon>Bacillati</taxon>
        <taxon>Bacillota</taxon>
        <taxon>Bacilli</taxon>
        <taxon>Bacillales</taxon>
        <taxon>Listeriaceae</taxon>
        <taxon>Listeria</taxon>
    </lineage>
</organism>
<dbReference type="OrthoDB" id="6249751at2"/>
<dbReference type="eggNOG" id="COG3976">
    <property type="taxonomic scope" value="Bacteria"/>
</dbReference>